<sequence>MVKWCSAGTCRNHNSMIRSNGKSKFSFFKFPSHEKQPGRRAQWARACARVDAITHKPWKPKDTVQYVYICSAHFISGQPSKEPGHPDYIPTKFATPGKLPTADKCQKLRRFSNAMSRHGKKMLGKENGPSTKKCRVAFEPPQHQPTPDSPQPSTSSVSPPSVSQQMLFDEISALRAERDAALAERDHARASLNSIRLSSNTVADNDEKYVQQLVVVKEELLPDQQEWSSSLDQEDPEPHPHIKQEQEELRISQEGEQLQGLEEADIIEFIFTPVPVKSEDDEEKPQSSQPHQRQTEHLETEADGEDCGGPEPTRSSDPESRQPSKEPGHPDYIPTKFATPGKLPTADKCQKLRRFSNAMSRHGKKMLGKENGPSTKKCRVAFEPPQHQPTPDSPQPSTSSVSPPSVSQQMLFDEISALRAERDAALAERDHARASLNSIRLSSNTVAENNEKFVFKFDGLSQHMDLMRYCDGFVVLVRRTEWETDEVIRPALCSYHTKDLDCSLVTLPICSTSLWSSFIVCVVALYTSSRELKPSTPL</sequence>
<feature type="region of interest" description="Disordered" evidence="6">
    <location>
        <begin position="225"/>
        <end position="407"/>
    </location>
</feature>
<name>A0A6P8UHJ7_GYMAC</name>
<feature type="compositionally biased region" description="Low complexity" evidence="6">
    <location>
        <begin position="395"/>
        <end position="407"/>
    </location>
</feature>
<evidence type="ECO:0000256" key="6">
    <source>
        <dbReference type="SAM" id="MobiDB-lite"/>
    </source>
</evidence>
<feature type="compositionally biased region" description="Low complexity" evidence="6">
    <location>
        <begin position="151"/>
        <end position="163"/>
    </location>
</feature>
<dbReference type="InParanoid" id="A0A6P8UHJ7"/>
<dbReference type="Pfam" id="PF05485">
    <property type="entry name" value="THAP"/>
    <property type="match status" value="1"/>
</dbReference>
<evidence type="ECO:0000256" key="4">
    <source>
        <dbReference type="ARBA" id="ARBA00023125"/>
    </source>
</evidence>
<keyword evidence="8" id="KW-1185">Reference proteome</keyword>
<dbReference type="Proteomes" id="UP000515161">
    <property type="component" value="Unplaced"/>
</dbReference>
<feature type="domain" description="THAP-type" evidence="7">
    <location>
        <begin position="1"/>
        <end position="93"/>
    </location>
</feature>
<dbReference type="InterPro" id="IPR006612">
    <property type="entry name" value="THAP_Znf"/>
</dbReference>
<feature type="compositionally biased region" description="Basic and acidic residues" evidence="6">
    <location>
        <begin position="236"/>
        <end position="253"/>
    </location>
</feature>
<dbReference type="SMART" id="SM00980">
    <property type="entry name" value="THAP"/>
    <property type="match status" value="1"/>
</dbReference>
<keyword evidence="4 5" id="KW-0238">DNA-binding</keyword>
<dbReference type="KEGG" id="gacu:117549100"/>
<evidence type="ECO:0000256" key="1">
    <source>
        <dbReference type="ARBA" id="ARBA00022723"/>
    </source>
</evidence>
<dbReference type="AlphaFoldDB" id="A0A6P8UHJ7"/>
<reference evidence="9" key="1">
    <citation type="submission" date="2025-08" db="UniProtKB">
        <authorList>
            <consortium name="RefSeq"/>
        </authorList>
    </citation>
    <scope>IDENTIFICATION</scope>
</reference>
<keyword evidence="3" id="KW-0862">Zinc</keyword>
<dbReference type="GeneID" id="117549100"/>
<protein>
    <submittedName>
        <fullName evidence="9">Uncharacterized protein LOC117549100</fullName>
    </submittedName>
</protein>
<gene>
    <name evidence="9" type="primary">LOC117549100</name>
</gene>
<dbReference type="RefSeq" id="XP_034076593.1">
    <property type="nucleotide sequence ID" value="XM_034220702.1"/>
</dbReference>
<evidence type="ECO:0000313" key="8">
    <source>
        <dbReference type="Proteomes" id="UP000515161"/>
    </source>
</evidence>
<proteinExistence type="predicted"/>
<evidence type="ECO:0000256" key="2">
    <source>
        <dbReference type="ARBA" id="ARBA00022771"/>
    </source>
</evidence>
<evidence type="ECO:0000259" key="7">
    <source>
        <dbReference type="PROSITE" id="PS50950"/>
    </source>
</evidence>
<evidence type="ECO:0000256" key="3">
    <source>
        <dbReference type="ARBA" id="ARBA00022833"/>
    </source>
</evidence>
<evidence type="ECO:0000256" key="5">
    <source>
        <dbReference type="PROSITE-ProRule" id="PRU00309"/>
    </source>
</evidence>
<feature type="compositionally biased region" description="Basic and acidic residues" evidence="6">
    <location>
        <begin position="314"/>
        <end position="329"/>
    </location>
</feature>
<keyword evidence="1" id="KW-0479">Metal-binding</keyword>
<dbReference type="GO" id="GO:0003677">
    <property type="term" value="F:DNA binding"/>
    <property type="evidence" value="ECO:0007669"/>
    <property type="project" value="UniProtKB-UniRule"/>
</dbReference>
<feature type="region of interest" description="Disordered" evidence="6">
    <location>
        <begin position="116"/>
        <end position="163"/>
    </location>
</feature>
<dbReference type="GO" id="GO:0008270">
    <property type="term" value="F:zinc ion binding"/>
    <property type="evidence" value="ECO:0007669"/>
    <property type="project" value="UniProtKB-KW"/>
</dbReference>
<dbReference type="PROSITE" id="PS50950">
    <property type="entry name" value="ZF_THAP"/>
    <property type="match status" value="1"/>
</dbReference>
<evidence type="ECO:0000313" key="9">
    <source>
        <dbReference type="RefSeq" id="XP_034076593.1"/>
    </source>
</evidence>
<organism evidence="8 9">
    <name type="scientific">Gymnodraco acuticeps</name>
    <name type="common">Antarctic dragonfish</name>
    <dbReference type="NCBI Taxonomy" id="8218"/>
    <lineage>
        <taxon>Eukaryota</taxon>
        <taxon>Metazoa</taxon>
        <taxon>Chordata</taxon>
        <taxon>Craniata</taxon>
        <taxon>Vertebrata</taxon>
        <taxon>Euteleostomi</taxon>
        <taxon>Actinopterygii</taxon>
        <taxon>Neopterygii</taxon>
        <taxon>Teleostei</taxon>
        <taxon>Neoteleostei</taxon>
        <taxon>Acanthomorphata</taxon>
        <taxon>Eupercaria</taxon>
        <taxon>Perciformes</taxon>
        <taxon>Notothenioidei</taxon>
        <taxon>Bathydraconidae</taxon>
        <taxon>Gymnodraco</taxon>
    </lineage>
</organism>
<dbReference type="SUPFAM" id="SSF57716">
    <property type="entry name" value="Glucocorticoid receptor-like (DNA-binding domain)"/>
    <property type="match status" value="1"/>
</dbReference>
<dbReference type="OrthoDB" id="8901501at2759"/>
<keyword evidence="2 5" id="KW-0863">Zinc-finger</keyword>
<accession>A0A6P8UHJ7</accession>